<evidence type="ECO:0000313" key="2">
    <source>
        <dbReference type="EMBL" id="GGU02026.1"/>
    </source>
</evidence>
<evidence type="ECO:0000313" key="3">
    <source>
        <dbReference type="Proteomes" id="UP000646776"/>
    </source>
</evidence>
<comment type="caution">
    <text evidence="2">The sequence shown here is derived from an EMBL/GenBank/DDBJ whole genome shotgun (WGS) entry which is preliminary data.</text>
</comment>
<dbReference type="EMBL" id="BMSA01000095">
    <property type="protein sequence ID" value="GGU02026.1"/>
    <property type="molecule type" value="Genomic_DNA"/>
</dbReference>
<evidence type="ECO:0000256" key="1">
    <source>
        <dbReference type="SAM" id="Phobius"/>
    </source>
</evidence>
<keyword evidence="1" id="KW-1133">Transmembrane helix</keyword>
<reference evidence="2" key="2">
    <citation type="submission" date="2020-09" db="EMBL/GenBank/DDBJ databases">
        <authorList>
            <person name="Sun Q."/>
            <person name="Ohkuma M."/>
        </authorList>
    </citation>
    <scope>NUCLEOTIDE SEQUENCE</scope>
    <source>
        <strain evidence="2">JCM 4125</strain>
    </source>
</reference>
<keyword evidence="1" id="KW-0472">Membrane</keyword>
<dbReference type="Proteomes" id="UP000646776">
    <property type="component" value="Unassembled WGS sequence"/>
</dbReference>
<keyword evidence="3" id="KW-1185">Reference proteome</keyword>
<name>A0A918HTR8_9ACTN</name>
<reference evidence="2" key="1">
    <citation type="journal article" date="2014" name="Int. J. Syst. Evol. Microbiol.">
        <title>Complete genome sequence of Corynebacterium casei LMG S-19264T (=DSM 44701T), isolated from a smear-ripened cheese.</title>
        <authorList>
            <consortium name="US DOE Joint Genome Institute (JGI-PGF)"/>
            <person name="Walter F."/>
            <person name="Albersmeier A."/>
            <person name="Kalinowski J."/>
            <person name="Ruckert C."/>
        </authorList>
    </citation>
    <scope>NUCLEOTIDE SEQUENCE</scope>
    <source>
        <strain evidence="2">JCM 4125</strain>
    </source>
</reference>
<organism evidence="2 3">
    <name type="scientific">Streptomyces phaeofaciens</name>
    <dbReference type="NCBI Taxonomy" id="68254"/>
    <lineage>
        <taxon>Bacteria</taxon>
        <taxon>Bacillati</taxon>
        <taxon>Actinomycetota</taxon>
        <taxon>Actinomycetes</taxon>
        <taxon>Kitasatosporales</taxon>
        <taxon>Streptomycetaceae</taxon>
        <taxon>Streptomyces</taxon>
    </lineage>
</organism>
<proteinExistence type="predicted"/>
<keyword evidence="1" id="KW-0812">Transmembrane</keyword>
<protein>
    <submittedName>
        <fullName evidence="2">Uncharacterized protein</fullName>
    </submittedName>
</protein>
<sequence>MATPVTVLLGVANLDDLDTVSDVLLLLGGGLAFGLIFGLTALGERARQRRLQRLGLWEPPVRD</sequence>
<dbReference type="AlphaFoldDB" id="A0A918HTR8"/>
<feature type="transmembrane region" description="Helical" evidence="1">
    <location>
        <begin position="23"/>
        <end position="43"/>
    </location>
</feature>
<accession>A0A918HTR8</accession>
<gene>
    <name evidence="2" type="ORF">GCM10010226_92690</name>
</gene>